<dbReference type="PATRIC" id="fig|1365257.3.peg.2746"/>
<dbReference type="Pfam" id="PF11316">
    <property type="entry name" value="Rhamno_transf"/>
    <property type="match status" value="1"/>
</dbReference>
<name>A0A167MEF4_9GAMM</name>
<evidence type="ECO:0000313" key="2">
    <source>
        <dbReference type="Proteomes" id="UP000076661"/>
    </source>
</evidence>
<sequence length="378" mass="44288">MKSMTIGHILLTRFSYRQNPEDHAKQTADVFLRQDPLNPEALDFRFALFECACLPNVLAQTNQDFDWVLIIDPDLPKKYRDRLEALIAKRDRTHLHEFRRDDLGSLGWLEQYMSSNVDFALTTNLDDDDIITIDYIERLQTHVKGLGESAPSLKFFGIKSTYQWDLFSSTKYPFGTVAPWHRTNYFKSTGLSMLCKVNAHKLTVYSLPHHHGDIWYATGSEQEIEGLARKEWSLSKNEPCRVFHITLSNFQDKLEQTPVAEGHDWKSLPSSALHYDFSDEGVFAVHLNHFSNDQATRLFEHKQGIAPVTEAQFFPNDVRINWDVFQKHRNLFEVSSERYQKFLQEISSYSKKLNLNWWQSILLIVGMRTKLAWWFFRN</sequence>
<reference evidence="1 2" key="1">
    <citation type="submission" date="2013-07" db="EMBL/GenBank/DDBJ databases">
        <title>Comparative Genomic and Metabolomic Analysis of Twelve Strains of Pseudoalteromonas luteoviolacea.</title>
        <authorList>
            <person name="Vynne N.G."/>
            <person name="Mansson M."/>
            <person name="Gram L."/>
        </authorList>
    </citation>
    <scope>NUCLEOTIDE SEQUENCE [LARGE SCALE GENOMIC DNA]</scope>
    <source>
        <strain evidence="1 2">S4060-1</strain>
    </source>
</reference>
<dbReference type="RefSeq" id="WP_063381412.1">
    <property type="nucleotide sequence ID" value="NZ_AUXX01000018.1"/>
</dbReference>
<dbReference type="Proteomes" id="UP000076661">
    <property type="component" value="Unassembled WGS sequence"/>
</dbReference>
<protein>
    <submittedName>
        <fullName evidence="1">Uncharacterized protein</fullName>
    </submittedName>
</protein>
<dbReference type="EMBL" id="AUXX01000018">
    <property type="protein sequence ID" value="KZN66258.1"/>
    <property type="molecule type" value="Genomic_DNA"/>
</dbReference>
<dbReference type="InterPro" id="IPR021466">
    <property type="entry name" value="Put_rhamnosyl_transferase"/>
</dbReference>
<organism evidence="1 2">
    <name type="scientific">Pseudoalteromonas luteoviolacea S4060-1</name>
    <dbReference type="NCBI Taxonomy" id="1365257"/>
    <lineage>
        <taxon>Bacteria</taxon>
        <taxon>Pseudomonadati</taxon>
        <taxon>Pseudomonadota</taxon>
        <taxon>Gammaproteobacteria</taxon>
        <taxon>Alteromonadales</taxon>
        <taxon>Pseudoalteromonadaceae</taxon>
        <taxon>Pseudoalteromonas</taxon>
    </lineage>
</organism>
<proteinExistence type="predicted"/>
<accession>A0A167MEF4</accession>
<gene>
    <name evidence="1" type="ORF">N478_20290</name>
</gene>
<comment type="caution">
    <text evidence="1">The sequence shown here is derived from an EMBL/GenBank/DDBJ whole genome shotgun (WGS) entry which is preliminary data.</text>
</comment>
<evidence type="ECO:0000313" key="1">
    <source>
        <dbReference type="EMBL" id="KZN66258.1"/>
    </source>
</evidence>
<dbReference type="AlphaFoldDB" id="A0A167MEF4"/>